<proteinExistence type="predicted"/>
<sequence>MRSMARGVRDALGYVRYLAQPGKKRVRNACVPVAHHKGFRVLYELEKTVICKHSFSSVPLRRKPKNNRTKVRTDMHDDHTVIWYAASPEHRRAGRFFL</sequence>
<evidence type="ECO:0000313" key="2">
    <source>
        <dbReference type="Proteomes" id="UP000290637"/>
    </source>
</evidence>
<dbReference type="OrthoDB" id="9782387at2"/>
<accession>A0A4P6KZU0</accession>
<name>A0A4P6KZU0_9BURK</name>
<dbReference type="KEGG" id="plue:EWM63_16885"/>
<organism evidence="1 2">
    <name type="scientific">Pseudoduganella lutea</name>
    <dbReference type="NCBI Taxonomy" id="321985"/>
    <lineage>
        <taxon>Bacteria</taxon>
        <taxon>Pseudomonadati</taxon>
        <taxon>Pseudomonadota</taxon>
        <taxon>Betaproteobacteria</taxon>
        <taxon>Burkholderiales</taxon>
        <taxon>Oxalobacteraceae</taxon>
        <taxon>Telluria group</taxon>
        <taxon>Pseudoduganella</taxon>
    </lineage>
</organism>
<dbReference type="EMBL" id="CP035913">
    <property type="protein sequence ID" value="QBE64454.1"/>
    <property type="molecule type" value="Genomic_DNA"/>
</dbReference>
<gene>
    <name evidence="1" type="ORF">EWM63_16885</name>
</gene>
<reference evidence="1 2" key="1">
    <citation type="submission" date="2019-02" db="EMBL/GenBank/DDBJ databases">
        <title>Draft Genome Sequences of Six Type Strains of the Genus Massilia.</title>
        <authorList>
            <person name="Miess H."/>
            <person name="Frediansyhah A."/>
            <person name="Gross H."/>
        </authorList>
    </citation>
    <scope>NUCLEOTIDE SEQUENCE [LARGE SCALE GENOMIC DNA]</scope>
    <source>
        <strain evidence="1 2">DSM 17473</strain>
    </source>
</reference>
<evidence type="ECO:0000313" key="1">
    <source>
        <dbReference type="EMBL" id="QBE64454.1"/>
    </source>
</evidence>
<keyword evidence="2" id="KW-1185">Reference proteome</keyword>
<protein>
    <submittedName>
        <fullName evidence="1">Uncharacterized protein</fullName>
    </submittedName>
</protein>
<dbReference type="Proteomes" id="UP000290637">
    <property type="component" value="Chromosome"/>
</dbReference>
<dbReference type="AlphaFoldDB" id="A0A4P6KZU0"/>
<dbReference type="RefSeq" id="WP_130187572.1">
    <property type="nucleotide sequence ID" value="NZ_CP035913.1"/>
</dbReference>